<evidence type="ECO:0000313" key="4">
    <source>
        <dbReference type="Proteomes" id="UP001056386"/>
    </source>
</evidence>
<reference evidence="2" key="2">
    <citation type="submission" date="2022-06" db="EMBL/GenBank/DDBJ databases">
        <title>Draft genome sequence of Burkholderia glumae strain GR20004 isolated from rice panicle showing bacterial panicle blight.</title>
        <authorList>
            <person name="Choi S.Y."/>
            <person name="Lee Y.H."/>
        </authorList>
    </citation>
    <scope>NUCLEOTIDE SEQUENCE</scope>
    <source>
        <strain evidence="2">GR20004</strain>
    </source>
</reference>
<protein>
    <submittedName>
        <fullName evidence="1">Uncharacterized protein</fullName>
    </submittedName>
</protein>
<keyword evidence="4" id="KW-1185">Reference proteome</keyword>
<reference evidence="1 3" key="1">
    <citation type="submission" date="2020-12" db="EMBL/GenBank/DDBJ databases">
        <title>FDA dAtabase for Regulatory Grade micrObial Sequences (FDA-ARGOS): Supporting development and validation of Infectious Disease Dx tests.</title>
        <authorList>
            <person name="Minogue T."/>
            <person name="Wolcott M."/>
            <person name="Wasieloski L."/>
            <person name="Aguilar W."/>
            <person name="Moore D."/>
            <person name="Jaissle J."/>
            <person name="Tallon L."/>
            <person name="Sadzewicz L."/>
            <person name="Zhao X."/>
            <person name="Boylan J."/>
            <person name="Ott S."/>
            <person name="Bowen H."/>
            <person name="Vavikolanu K."/>
            <person name="Mehta A."/>
            <person name="Aluvathingal J."/>
            <person name="Nadendla S."/>
            <person name="Yan Y."/>
            <person name="Sichtig H."/>
        </authorList>
    </citation>
    <scope>NUCLEOTIDE SEQUENCE [LARGE SCALE GENOMIC DNA]</scope>
    <source>
        <strain evidence="1 3">FDAARGOS_949</strain>
    </source>
</reference>
<organism evidence="1 3">
    <name type="scientific">Burkholderia glumae</name>
    <name type="common">Pseudomonas glumae</name>
    <dbReference type="NCBI Taxonomy" id="337"/>
    <lineage>
        <taxon>Bacteria</taxon>
        <taxon>Pseudomonadati</taxon>
        <taxon>Pseudomonadota</taxon>
        <taxon>Betaproteobacteria</taxon>
        <taxon>Burkholderiales</taxon>
        <taxon>Burkholderiaceae</taxon>
        <taxon>Burkholderia</taxon>
    </lineage>
</organism>
<name>A0AAQ0BU56_BURGL</name>
<dbReference type="Proteomes" id="UP001056386">
    <property type="component" value="Chromosome 1"/>
</dbReference>
<gene>
    <name evidence="1" type="ORF">I6H06_16850</name>
    <name evidence="2" type="ORF">NFI99_25505</name>
</gene>
<sequence>MAFFHGETMEVRWITVGMSLSSANRFDSCLDSGCQTKTPRSLDFAGFRRHFWRRRREAFPTVDNHMISDGFSLLIWIAVSSEEVPQ</sequence>
<evidence type="ECO:0000313" key="2">
    <source>
        <dbReference type="EMBL" id="USS44960.1"/>
    </source>
</evidence>
<evidence type="ECO:0000313" key="1">
    <source>
        <dbReference type="EMBL" id="QPQ93863.1"/>
    </source>
</evidence>
<dbReference type="AlphaFoldDB" id="A0AAQ0BU56"/>
<dbReference type="GeneID" id="45699081"/>
<dbReference type="EMBL" id="CP099587">
    <property type="protein sequence ID" value="USS44960.1"/>
    <property type="molecule type" value="Genomic_DNA"/>
</dbReference>
<accession>A0AAQ0BU56</accession>
<evidence type="ECO:0000313" key="3">
    <source>
        <dbReference type="Proteomes" id="UP000594892"/>
    </source>
</evidence>
<proteinExistence type="predicted"/>
<dbReference type="EMBL" id="CP065601">
    <property type="protein sequence ID" value="QPQ93863.1"/>
    <property type="molecule type" value="Genomic_DNA"/>
</dbReference>
<dbReference type="Proteomes" id="UP000594892">
    <property type="component" value="Chromosome 2"/>
</dbReference>
<dbReference type="RefSeq" id="WP_127913958.1">
    <property type="nucleotide sequence ID" value="NZ_CP033641.1"/>
</dbReference>